<feature type="active site" description="Proton acceptor" evidence="4">
    <location>
        <position position="350"/>
    </location>
</feature>
<dbReference type="GO" id="GO:0003988">
    <property type="term" value="F:acetyl-CoA C-acyltransferase activity"/>
    <property type="evidence" value="ECO:0007669"/>
    <property type="project" value="UniProtKB-EC"/>
</dbReference>
<dbReference type="InterPro" id="IPR020613">
    <property type="entry name" value="Thiolase_CS"/>
</dbReference>
<dbReference type="Gene3D" id="3.40.47.10">
    <property type="match status" value="2"/>
</dbReference>
<feature type="domain" description="Thiolase N-terminal" evidence="6">
    <location>
        <begin position="4"/>
        <end position="264"/>
    </location>
</feature>
<keyword evidence="9" id="KW-1185">Reference proteome</keyword>
<dbReference type="PIRSF" id="PIRSF000429">
    <property type="entry name" value="Ac-CoA_Ac_transf"/>
    <property type="match status" value="1"/>
</dbReference>
<evidence type="ECO:0000256" key="2">
    <source>
        <dbReference type="ARBA" id="ARBA00022679"/>
    </source>
</evidence>
<evidence type="ECO:0000313" key="8">
    <source>
        <dbReference type="EMBL" id="TYC08091.1"/>
    </source>
</evidence>
<evidence type="ECO:0000256" key="4">
    <source>
        <dbReference type="PIRSR" id="PIRSR000429-1"/>
    </source>
</evidence>
<name>A0A5D0TP80_9ACTN</name>
<dbReference type="PANTHER" id="PTHR43365:SF1">
    <property type="entry name" value="ACETYL-COA C-ACYLTRANSFERASE"/>
    <property type="match status" value="1"/>
</dbReference>
<evidence type="ECO:0000259" key="7">
    <source>
        <dbReference type="Pfam" id="PF02803"/>
    </source>
</evidence>
<evidence type="ECO:0000256" key="3">
    <source>
        <dbReference type="ARBA" id="ARBA00023315"/>
    </source>
</evidence>
<dbReference type="RefSeq" id="WP_148355723.1">
    <property type="nucleotide sequence ID" value="NZ_JBHSBF010000001.1"/>
</dbReference>
<dbReference type="InterPro" id="IPR002155">
    <property type="entry name" value="Thiolase"/>
</dbReference>
<dbReference type="SUPFAM" id="SSF53901">
    <property type="entry name" value="Thiolase-like"/>
    <property type="match status" value="1"/>
</dbReference>
<dbReference type="PROSITE" id="PS00737">
    <property type="entry name" value="THIOLASE_2"/>
    <property type="match status" value="1"/>
</dbReference>
<dbReference type="NCBIfam" id="TIGR01930">
    <property type="entry name" value="AcCoA-C-Actrans"/>
    <property type="match status" value="1"/>
</dbReference>
<dbReference type="InterPro" id="IPR020610">
    <property type="entry name" value="Thiolase_AS"/>
</dbReference>
<dbReference type="AlphaFoldDB" id="A0A5D0TP80"/>
<dbReference type="EC" id="2.3.1.16" evidence="8"/>
<feature type="active site" description="Acyl-thioester intermediate" evidence="4">
    <location>
        <position position="89"/>
    </location>
</feature>
<dbReference type="InterPro" id="IPR020616">
    <property type="entry name" value="Thiolase_N"/>
</dbReference>
<accession>A0A5D0TP80</accession>
<dbReference type="PANTHER" id="PTHR43365">
    <property type="entry name" value="BLR7806 PROTEIN"/>
    <property type="match status" value="1"/>
</dbReference>
<proteinExistence type="inferred from homology"/>
<reference evidence="8 9" key="1">
    <citation type="submission" date="2019-08" db="EMBL/GenBank/DDBJ databases">
        <title>Actinomadura sp. nov. CYP1-5 isolated from mountain soil.</title>
        <authorList>
            <person name="Songsumanus A."/>
            <person name="Kuncharoen N."/>
            <person name="Kudo T."/>
            <person name="Yuki M."/>
            <person name="Igarashi Y."/>
            <person name="Tanasupawat S."/>
        </authorList>
    </citation>
    <scope>NUCLEOTIDE SEQUENCE [LARGE SCALE GENOMIC DNA]</scope>
    <source>
        <strain evidence="8 9">GKU157</strain>
    </source>
</reference>
<keyword evidence="2 5" id="KW-0808">Transferase</keyword>
<keyword evidence="3 5" id="KW-0012">Acyltransferase</keyword>
<dbReference type="Proteomes" id="UP000322634">
    <property type="component" value="Unassembled WGS sequence"/>
</dbReference>
<evidence type="ECO:0000259" key="6">
    <source>
        <dbReference type="Pfam" id="PF00108"/>
    </source>
</evidence>
<organism evidence="8 9">
    <name type="scientific">Actinomadura syzygii</name>
    <dbReference type="NCBI Taxonomy" id="1427538"/>
    <lineage>
        <taxon>Bacteria</taxon>
        <taxon>Bacillati</taxon>
        <taxon>Actinomycetota</taxon>
        <taxon>Actinomycetes</taxon>
        <taxon>Streptosporangiales</taxon>
        <taxon>Thermomonosporaceae</taxon>
        <taxon>Actinomadura</taxon>
    </lineage>
</organism>
<sequence>MREVVIVDAVRSPVGKRNGGLARKHSNELLGDVLTGLLGRCGLTGAEVDHVVGGCVLQLGMQAANVTRNAWLAAGLPPEVPAVTVNAQCGSSQEAHLVAQAMIAGGLADVAIACGVEAMSRIPLGSNMPPGGPYGDPRGGRYADVHEPTVQFEAADRIAERWALSREELDAFAKTSQDRAARAWELDRFGGQIVPIEAPVADGNGEIVGTKTITRDEGVRPTTLDGLAGLRPNQPDRVPPSFHTAGNSSQISDGAGAVLLMSRERADRLGLRSRARVVDSVLVGSDPVLMLTGPIPATAKILARTGLALSDIDVVEINEAFASVACAWAKEYDADPDRVNVNGGAIALGHPLGATGAVLIAKALYELERSGGRYALVTMCCGGGLGTGTILERLPEERP</sequence>
<evidence type="ECO:0000256" key="5">
    <source>
        <dbReference type="RuleBase" id="RU003557"/>
    </source>
</evidence>
<comment type="caution">
    <text evidence="8">The sequence shown here is derived from an EMBL/GenBank/DDBJ whole genome shotgun (WGS) entry which is preliminary data.</text>
</comment>
<dbReference type="InterPro" id="IPR020617">
    <property type="entry name" value="Thiolase_C"/>
</dbReference>
<gene>
    <name evidence="8" type="ORF">FXF65_40200</name>
</gene>
<dbReference type="Pfam" id="PF00108">
    <property type="entry name" value="Thiolase_N"/>
    <property type="match status" value="1"/>
</dbReference>
<protein>
    <submittedName>
        <fullName evidence="8">Acetyl-CoA C-acyltransferase</fullName>
        <ecNumber evidence="8">2.3.1.16</ecNumber>
    </submittedName>
</protein>
<feature type="active site" description="Proton acceptor" evidence="4">
    <location>
        <position position="380"/>
    </location>
</feature>
<evidence type="ECO:0000313" key="9">
    <source>
        <dbReference type="Proteomes" id="UP000322634"/>
    </source>
</evidence>
<dbReference type="CDD" id="cd00751">
    <property type="entry name" value="thiolase"/>
    <property type="match status" value="1"/>
</dbReference>
<dbReference type="OrthoDB" id="9764638at2"/>
<evidence type="ECO:0000256" key="1">
    <source>
        <dbReference type="ARBA" id="ARBA00010982"/>
    </source>
</evidence>
<dbReference type="InterPro" id="IPR016039">
    <property type="entry name" value="Thiolase-like"/>
</dbReference>
<dbReference type="EMBL" id="VSFF01000018">
    <property type="protein sequence ID" value="TYC08091.1"/>
    <property type="molecule type" value="Genomic_DNA"/>
</dbReference>
<comment type="similarity">
    <text evidence="1 5">Belongs to the thiolase-like superfamily. Thiolase family.</text>
</comment>
<dbReference type="PROSITE" id="PS00099">
    <property type="entry name" value="THIOLASE_3"/>
    <property type="match status" value="1"/>
</dbReference>
<dbReference type="Pfam" id="PF02803">
    <property type="entry name" value="Thiolase_C"/>
    <property type="match status" value="1"/>
</dbReference>
<feature type="domain" description="Thiolase C-terminal" evidence="7">
    <location>
        <begin position="273"/>
        <end position="393"/>
    </location>
</feature>